<feature type="region of interest" description="Disordered" evidence="1">
    <location>
        <begin position="67"/>
        <end position="109"/>
    </location>
</feature>
<keyword evidence="4" id="KW-1185">Reference proteome</keyword>
<dbReference type="EMBL" id="JACXIY010000065">
    <property type="protein sequence ID" value="MBD2872895.1"/>
    <property type="molecule type" value="Genomic_DNA"/>
</dbReference>
<keyword evidence="2" id="KW-0812">Transmembrane</keyword>
<keyword evidence="2" id="KW-0472">Membrane</keyword>
<dbReference type="RefSeq" id="WP_190868000.1">
    <property type="nucleotide sequence ID" value="NZ_JACXIY010000065.1"/>
</dbReference>
<sequence length="122" mass="12956">MAALHLYGTVRAAAPLVAWFDVAATAVVLLAAGTLLGVMFLFVRIASDDSDRYKELKEVVETLFGTPAHLRRNPDDRPDSATARSEAAASSGVAPFSEPCPACGETVTERHPECPSCGLRLL</sequence>
<feature type="transmembrane region" description="Helical" evidence="2">
    <location>
        <begin position="16"/>
        <end position="43"/>
    </location>
</feature>
<evidence type="ECO:0000313" key="3">
    <source>
        <dbReference type="EMBL" id="MBD2872895.1"/>
    </source>
</evidence>
<organism evidence="3 4">
    <name type="scientific">Paenibacillus arenilitoris</name>
    <dbReference type="NCBI Taxonomy" id="2772299"/>
    <lineage>
        <taxon>Bacteria</taxon>
        <taxon>Bacillati</taxon>
        <taxon>Bacillota</taxon>
        <taxon>Bacilli</taxon>
        <taxon>Bacillales</taxon>
        <taxon>Paenibacillaceae</taxon>
        <taxon>Paenibacillus</taxon>
    </lineage>
</organism>
<accession>A0A927CT03</accession>
<feature type="compositionally biased region" description="Low complexity" evidence="1">
    <location>
        <begin position="80"/>
        <end position="91"/>
    </location>
</feature>
<evidence type="ECO:0000256" key="2">
    <source>
        <dbReference type="SAM" id="Phobius"/>
    </source>
</evidence>
<proteinExistence type="predicted"/>
<name>A0A927CT03_9BACL</name>
<evidence type="ECO:0000256" key="1">
    <source>
        <dbReference type="SAM" id="MobiDB-lite"/>
    </source>
</evidence>
<evidence type="ECO:0000313" key="4">
    <source>
        <dbReference type="Proteomes" id="UP000632125"/>
    </source>
</evidence>
<dbReference type="AlphaFoldDB" id="A0A927CT03"/>
<gene>
    <name evidence="3" type="ORF">IDH41_30480</name>
</gene>
<dbReference type="Proteomes" id="UP000632125">
    <property type="component" value="Unassembled WGS sequence"/>
</dbReference>
<reference evidence="3" key="1">
    <citation type="submission" date="2020-09" db="EMBL/GenBank/DDBJ databases">
        <title>A novel bacterium of genus Paenibacillus, isolated from South China Sea.</title>
        <authorList>
            <person name="Huang H."/>
            <person name="Mo K."/>
            <person name="Hu Y."/>
        </authorList>
    </citation>
    <scope>NUCLEOTIDE SEQUENCE</scope>
    <source>
        <strain evidence="3">IB182493</strain>
    </source>
</reference>
<keyword evidence="2" id="KW-1133">Transmembrane helix</keyword>
<protein>
    <submittedName>
        <fullName evidence="3">Uncharacterized protein</fullName>
    </submittedName>
</protein>
<comment type="caution">
    <text evidence="3">The sequence shown here is derived from an EMBL/GenBank/DDBJ whole genome shotgun (WGS) entry which is preliminary data.</text>
</comment>